<dbReference type="PANTHER" id="PTHR35446">
    <property type="entry name" value="SI:CH211-175M2.5"/>
    <property type="match status" value="1"/>
</dbReference>
<dbReference type="Proteomes" id="UP000536835">
    <property type="component" value="Unassembled WGS sequence"/>
</dbReference>
<dbReference type="Gene3D" id="1.20.1290.10">
    <property type="entry name" value="AhpD-like"/>
    <property type="match status" value="1"/>
</dbReference>
<protein>
    <submittedName>
        <fullName evidence="2">Carboxymuconolactone decarboxylase family protein</fullName>
    </submittedName>
</protein>
<dbReference type="SUPFAM" id="SSF69118">
    <property type="entry name" value="AhpD-like"/>
    <property type="match status" value="1"/>
</dbReference>
<evidence type="ECO:0000259" key="1">
    <source>
        <dbReference type="Pfam" id="PF02627"/>
    </source>
</evidence>
<sequence>MAQFDILTTDNAPEGAKQRLEAAKQQLGFVPNLYGVMATSPQHLEAYQTLAGLFEASSLTPEERNTVWLTINVEHDCHYCVPAHTGIAKSQGVRDEVIEALRENRPLPDEKLEALRQFTLKVVRQRGVVSEADTQAFFAHGYDQRTVLDVILGVSHKVMSNYVNHFAQTPVDEGFKAFAWQPRSEAAAA</sequence>
<organism evidence="2 3">
    <name type="scientific">Parvularcula mediterranea</name>
    <dbReference type="NCBI Taxonomy" id="2732508"/>
    <lineage>
        <taxon>Bacteria</taxon>
        <taxon>Pseudomonadati</taxon>
        <taxon>Pseudomonadota</taxon>
        <taxon>Alphaproteobacteria</taxon>
        <taxon>Parvularculales</taxon>
        <taxon>Parvularculaceae</taxon>
        <taxon>Parvularcula</taxon>
    </lineage>
</organism>
<feature type="domain" description="Carboxymuconolactone decarboxylase-like" evidence="1">
    <location>
        <begin position="48"/>
        <end position="102"/>
    </location>
</feature>
<dbReference type="PANTHER" id="PTHR35446:SF3">
    <property type="entry name" value="CMD DOMAIN-CONTAINING PROTEIN"/>
    <property type="match status" value="1"/>
</dbReference>
<dbReference type="InterPro" id="IPR029032">
    <property type="entry name" value="AhpD-like"/>
</dbReference>
<proteinExistence type="predicted"/>
<dbReference type="InterPro" id="IPR003779">
    <property type="entry name" value="CMD-like"/>
</dbReference>
<accession>A0A7Y3RLF1</accession>
<dbReference type="AlphaFoldDB" id="A0A7Y3RLF1"/>
<evidence type="ECO:0000313" key="2">
    <source>
        <dbReference type="EMBL" id="NNU15686.1"/>
    </source>
</evidence>
<comment type="caution">
    <text evidence="2">The sequence shown here is derived from an EMBL/GenBank/DDBJ whole genome shotgun (WGS) entry which is preliminary data.</text>
</comment>
<dbReference type="Pfam" id="PF02627">
    <property type="entry name" value="CMD"/>
    <property type="match status" value="1"/>
</dbReference>
<reference evidence="2 3" key="1">
    <citation type="submission" date="2020-05" db="EMBL/GenBank/DDBJ databases">
        <title>Parvularcula mediterraneae sp. nov., isolated from polypropylene straw from shallow seawater of the seashore of Laganas in Zakynthos island, Greece.</title>
        <authorList>
            <person name="Szabo I."/>
            <person name="Al-Omari J."/>
            <person name="Rado J."/>
            <person name="Szerdahelyi G.S."/>
        </authorList>
    </citation>
    <scope>NUCLEOTIDE SEQUENCE [LARGE SCALE GENOMIC DNA]</scope>
    <source>
        <strain evidence="2 3">ZS-1/3</strain>
    </source>
</reference>
<evidence type="ECO:0000313" key="3">
    <source>
        <dbReference type="Proteomes" id="UP000536835"/>
    </source>
</evidence>
<dbReference type="GO" id="GO:0051920">
    <property type="term" value="F:peroxiredoxin activity"/>
    <property type="evidence" value="ECO:0007669"/>
    <property type="project" value="InterPro"/>
</dbReference>
<keyword evidence="3" id="KW-1185">Reference proteome</keyword>
<gene>
    <name evidence="2" type="ORF">HK107_05060</name>
</gene>
<dbReference type="RefSeq" id="WP_173197320.1">
    <property type="nucleotide sequence ID" value="NZ_JABFCX010000002.1"/>
</dbReference>
<name>A0A7Y3RLF1_9PROT</name>
<dbReference type="EMBL" id="JABFCX010000002">
    <property type="protein sequence ID" value="NNU15686.1"/>
    <property type="molecule type" value="Genomic_DNA"/>
</dbReference>